<sequence length="88" mass="9878">FNCPNITGARLENQPTSNDCFGSHWDERLFYTEIMGAVFSQTVNILSPLTLALLEDSGWYRANYQSEYIQISMFGHGAGCGFIEESCI</sequence>
<dbReference type="HOGENOM" id="CLU_2475808_0_0_1"/>
<evidence type="ECO:0000256" key="2">
    <source>
        <dbReference type="ARBA" id="ARBA00022670"/>
    </source>
</evidence>
<evidence type="ECO:0008006" key="10">
    <source>
        <dbReference type="Google" id="ProtNLM"/>
    </source>
</evidence>
<feature type="binding site" evidence="7">
    <location>
        <position position="24"/>
    </location>
    <ligand>
        <name>Zn(2+)</name>
        <dbReference type="ChEBI" id="CHEBI:29105"/>
        <note>catalytic</note>
    </ligand>
</feature>
<dbReference type="PANTHER" id="PTHR10942:SF0">
    <property type="entry name" value="LEISHMANOLYSIN-LIKE PEPTIDASE"/>
    <property type="match status" value="1"/>
</dbReference>
<name>B8CF02_THAPS</name>
<dbReference type="AlphaFoldDB" id="B8CF02"/>
<keyword evidence="6 7" id="KW-0482">Metalloprotease</keyword>
<evidence type="ECO:0000313" key="8">
    <source>
        <dbReference type="EMBL" id="EED88124.1"/>
    </source>
</evidence>
<protein>
    <recommendedName>
        <fullName evidence="10">Leishmanolysin-like peptidase</fullName>
    </recommendedName>
</protein>
<dbReference type="GO" id="GO:0007155">
    <property type="term" value="P:cell adhesion"/>
    <property type="evidence" value="ECO:0007669"/>
    <property type="project" value="InterPro"/>
</dbReference>
<dbReference type="RefSeq" id="XP_002294764.1">
    <property type="nucleotide sequence ID" value="XM_002294728.1"/>
</dbReference>
<comment type="cofactor">
    <cofactor evidence="7">
        <name>Zn(2+)</name>
        <dbReference type="ChEBI" id="CHEBI:29105"/>
    </cofactor>
    <text evidence="7">Binds 1 zinc ion per subunit.</text>
</comment>
<dbReference type="GO" id="GO:0004222">
    <property type="term" value="F:metalloendopeptidase activity"/>
    <property type="evidence" value="ECO:0007669"/>
    <property type="project" value="InterPro"/>
</dbReference>
<dbReference type="GO" id="GO:0046872">
    <property type="term" value="F:metal ion binding"/>
    <property type="evidence" value="ECO:0007669"/>
    <property type="project" value="UniProtKB-KW"/>
</dbReference>
<accession>B8CF02</accession>
<dbReference type="Pfam" id="PF01457">
    <property type="entry name" value="Peptidase_M8"/>
    <property type="match status" value="1"/>
</dbReference>
<keyword evidence="4" id="KW-0378">Hydrolase</keyword>
<feature type="non-terminal residue" evidence="8">
    <location>
        <position position="88"/>
    </location>
</feature>
<dbReference type="GO" id="GO:0006508">
    <property type="term" value="P:proteolysis"/>
    <property type="evidence" value="ECO:0007669"/>
    <property type="project" value="UniProtKB-KW"/>
</dbReference>
<feature type="non-terminal residue" evidence="8">
    <location>
        <position position="1"/>
    </location>
</feature>
<dbReference type="KEGG" id="tps:THAPSDRAFT_264725"/>
<keyword evidence="3 7" id="KW-0479">Metal-binding</keyword>
<reference evidence="8 9" key="1">
    <citation type="journal article" date="2004" name="Science">
        <title>The genome of the diatom Thalassiosira pseudonana: ecology, evolution, and metabolism.</title>
        <authorList>
            <person name="Armbrust E.V."/>
            <person name="Berges J.A."/>
            <person name="Bowler C."/>
            <person name="Green B.R."/>
            <person name="Martinez D."/>
            <person name="Putnam N.H."/>
            <person name="Zhou S."/>
            <person name="Allen A.E."/>
            <person name="Apt K.E."/>
            <person name="Bechner M."/>
            <person name="Brzezinski M.A."/>
            <person name="Chaal B.K."/>
            <person name="Chiovitti A."/>
            <person name="Davis A.K."/>
            <person name="Demarest M.S."/>
            <person name="Detter J.C."/>
            <person name="Glavina T."/>
            <person name="Goodstein D."/>
            <person name="Hadi M.Z."/>
            <person name="Hellsten U."/>
            <person name="Hildebrand M."/>
            <person name="Jenkins B.D."/>
            <person name="Jurka J."/>
            <person name="Kapitonov V.V."/>
            <person name="Kroger N."/>
            <person name="Lau W.W."/>
            <person name="Lane T.W."/>
            <person name="Larimer F.W."/>
            <person name="Lippmeier J.C."/>
            <person name="Lucas S."/>
            <person name="Medina M."/>
            <person name="Montsant A."/>
            <person name="Obornik M."/>
            <person name="Parker M.S."/>
            <person name="Palenik B."/>
            <person name="Pazour G.J."/>
            <person name="Richardson P.M."/>
            <person name="Rynearson T.A."/>
            <person name="Saito M.A."/>
            <person name="Schwartz D.C."/>
            <person name="Thamatrakoln K."/>
            <person name="Valentin K."/>
            <person name="Vardi A."/>
            <person name="Wilkerson F.P."/>
            <person name="Rokhsar D.S."/>
        </authorList>
    </citation>
    <scope>NUCLEOTIDE SEQUENCE [LARGE SCALE GENOMIC DNA]</scope>
    <source>
        <strain evidence="8 9">CCMP1335</strain>
    </source>
</reference>
<dbReference type="SUPFAM" id="SSF55486">
    <property type="entry name" value="Metalloproteases ('zincins'), catalytic domain"/>
    <property type="match status" value="1"/>
</dbReference>
<evidence type="ECO:0000256" key="5">
    <source>
        <dbReference type="ARBA" id="ARBA00022833"/>
    </source>
</evidence>
<evidence type="ECO:0000313" key="9">
    <source>
        <dbReference type="Proteomes" id="UP000001449"/>
    </source>
</evidence>
<evidence type="ECO:0000256" key="3">
    <source>
        <dbReference type="ARBA" id="ARBA00022723"/>
    </source>
</evidence>
<dbReference type="Gene3D" id="3.90.132.10">
    <property type="entry name" value="Leishmanolysin , domain 2"/>
    <property type="match status" value="1"/>
</dbReference>
<dbReference type="PANTHER" id="PTHR10942">
    <property type="entry name" value="LEISHMANOLYSIN-LIKE PEPTIDASE"/>
    <property type="match status" value="1"/>
</dbReference>
<organism evidence="8 9">
    <name type="scientific">Thalassiosira pseudonana</name>
    <name type="common">Marine diatom</name>
    <name type="synonym">Cyclotella nana</name>
    <dbReference type="NCBI Taxonomy" id="35128"/>
    <lineage>
        <taxon>Eukaryota</taxon>
        <taxon>Sar</taxon>
        <taxon>Stramenopiles</taxon>
        <taxon>Ochrophyta</taxon>
        <taxon>Bacillariophyta</taxon>
        <taxon>Coscinodiscophyceae</taxon>
        <taxon>Thalassiosirophycidae</taxon>
        <taxon>Thalassiosirales</taxon>
        <taxon>Thalassiosiraceae</taxon>
        <taxon>Thalassiosira</taxon>
    </lineage>
</organism>
<keyword evidence="9" id="KW-1185">Reference proteome</keyword>
<gene>
    <name evidence="8" type="ORF">THAPSDRAFT_264725</name>
</gene>
<dbReference type="PaxDb" id="35128-Thaps264725"/>
<reference evidence="8 9" key="2">
    <citation type="journal article" date="2008" name="Nature">
        <title>The Phaeodactylum genome reveals the evolutionary history of diatom genomes.</title>
        <authorList>
            <person name="Bowler C."/>
            <person name="Allen A.E."/>
            <person name="Badger J.H."/>
            <person name="Grimwood J."/>
            <person name="Jabbari K."/>
            <person name="Kuo A."/>
            <person name="Maheswari U."/>
            <person name="Martens C."/>
            <person name="Maumus F."/>
            <person name="Otillar R.P."/>
            <person name="Rayko E."/>
            <person name="Salamov A."/>
            <person name="Vandepoele K."/>
            <person name="Beszteri B."/>
            <person name="Gruber A."/>
            <person name="Heijde M."/>
            <person name="Katinka M."/>
            <person name="Mock T."/>
            <person name="Valentin K."/>
            <person name="Verret F."/>
            <person name="Berges J.A."/>
            <person name="Brownlee C."/>
            <person name="Cadoret J.P."/>
            <person name="Chiovitti A."/>
            <person name="Choi C.J."/>
            <person name="Coesel S."/>
            <person name="De Martino A."/>
            <person name="Detter J.C."/>
            <person name="Durkin C."/>
            <person name="Falciatore A."/>
            <person name="Fournet J."/>
            <person name="Haruta M."/>
            <person name="Huysman M.J."/>
            <person name="Jenkins B.D."/>
            <person name="Jiroutova K."/>
            <person name="Jorgensen R.E."/>
            <person name="Joubert Y."/>
            <person name="Kaplan A."/>
            <person name="Kroger N."/>
            <person name="Kroth P.G."/>
            <person name="La Roche J."/>
            <person name="Lindquist E."/>
            <person name="Lommer M."/>
            <person name="Martin-Jezequel V."/>
            <person name="Lopez P.J."/>
            <person name="Lucas S."/>
            <person name="Mangogna M."/>
            <person name="McGinnis K."/>
            <person name="Medlin L.K."/>
            <person name="Montsant A."/>
            <person name="Oudot-Le Secq M.P."/>
            <person name="Napoli C."/>
            <person name="Obornik M."/>
            <person name="Parker M.S."/>
            <person name="Petit J.L."/>
            <person name="Porcel B.M."/>
            <person name="Poulsen N."/>
            <person name="Robison M."/>
            <person name="Rychlewski L."/>
            <person name="Rynearson T.A."/>
            <person name="Schmutz J."/>
            <person name="Shapiro H."/>
            <person name="Siaut M."/>
            <person name="Stanley M."/>
            <person name="Sussman M.R."/>
            <person name="Taylor A.R."/>
            <person name="Vardi A."/>
            <person name="von Dassow P."/>
            <person name="Vyverman W."/>
            <person name="Willis A."/>
            <person name="Wyrwicz L.S."/>
            <person name="Rokhsar D.S."/>
            <person name="Weissenbach J."/>
            <person name="Armbrust E.V."/>
            <person name="Green B.R."/>
            <person name="Van de Peer Y."/>
            <person name="Grigoriev I.V."/>
        </authorList>
    </citation>
    <scope>NUCLEOTIDE SEQUENCE [LARGE SCALE GENOMIC DNA]</scope>
    <source>
        <strain evidence="8 9">CCMP1335</strain>
    </source>
</reference>
<comment type="similarity">
    <text evidence="1">Belongs to the peptidase M8 family.</text>
</comment>
<evidence type="ECO:0000256" key="1">
    <source>
        <dbReference type="ARBA" id="ARBA00005860"/>
    </source>
</evidence>
<dbReference type="InterPro" id="IPR001577">
    <property type="entry name" value="Peptidase_M8"/>
</dbReference>
<dbReference type="Proteomes" id="UP000001449">
    <property type="component" value="Chromosome 20"/>
</dbReference>
<proteinExistence type="inferred from homology"/>
<dbReference type="eggNOG" id="KOG2556">
    <property type="taxonomic scope" value="Eukaryota"/>
</dbReference>
<dbReference type="EMBL" id="CM000652">
    <property type="protein sequence ID" value="EED88124.1"/>
    <property type="molecule type" value="Genomic_DNA"/>
</dbReference>
<dbReference type="InParanoid" id="B8CF02"/>
<evidence type="ECO:0000256" key="7">
    <source>
        <dbReference type="PIRSR" id="PIRSR601577-2"/>
    </source>
</evidence>
<keyword evidence="5 7" id="KW-0862">Zinc</keyword>
<dbReference type="GO" id="GO:0016020">
    <property type="term" value="C:membrane"/>
    <property type="evidence" value="ECO:0007669"/>
    <property type="project" value="InterPro"/>
</dbReference>
<dbReference type="GeneID" id="7443399"/>
<evidence type="ECO:0000256" key="6">
    <source>
        <dbReference type="ARBA" id="ARBA00023049"/>
    </source>
</evidence>
<evidence type="ECO:0000256" key="4">
    <source>
        <dbReference type="ARBA" id="ARBA00022801"/>
    </source>
</evidence>
<keyword evidence="2" id="KW-0645">Protease</keyword>